<evidence type="ECO:0000313" key="2">
    <source>
        <dbReference type="EMBL" id="MCZ4281822.1"/>
    </source>
</evidence>
<sequence>MSTIIPITSSVNTSRLNVHGQPIGPALDSWIPRSSPPQTSMAGTYCRLEILSAEKHGQDLFQANTLDTSGKNWSYLAYGPFETLASYQDWIREIASTNDPLFHAIIDQSNGKAVGVASYLRITPSVGSIEVGHINFSPALQRNRMATEAMYLMMKRVFTELGYRRYEWKCDALNAGSIAAAKRLGFTFEGVFRQATVYKGRNRDTAWFSILDKEWPALDQAFKQWLAPENFDVDANQKISLSALTTKALEQNEG</sequence>
<comment type="caution">
    <text evidence="2">The sequence shown here is derived from an EMBL/GenBank/DDBJ whole genome shotgun (WGS) entry which is preliminary data.</text>
</comment>
<keyword evidence="3" id="KW-1185">Reference proteome</keyword>
<gene>
    <name evidence="2" type="ORF">O4H49_13610</name>
</gene>
<dbReference type="InterPro" id="IPR016181">
    <property type="entry name" value="Acyl_CoA_acyltransferase"/>
</dbReference>
<dbReference type="Gene3D" id="3.40.630.30">
    <property type="match status" value="1"/>
</dbReference>
<feature type="domain" description="N-acetyltransferase" evidence="1">
    <location>
        <begin position="48"/>
        <end position="204"/>
    </location>
</feature>
<dbReference type="PANTHER" id="PTHR43441">
    <property type="entry name" value="RIBOSOMAL-PROTEIN-SERINE ACETYLTRANSFERASE"/>
    <property type="match status" value="1"/>
</dbReference>
<dbReference type="PANTHER" id="PTHR43441:SF2">
    <property type="entry name" value="FAMILY ACETYLTRANSFERASE, PUTATIVE (AFU_ORTHOLOGUE AFUA_7G00850)-RELATED"/>
    <property type="match status" value="1"/>
</dbReference>
<dbReference type="SUPFAM" id="SSF55729">
    <property type="entry name" value="Acyl-CoA N-acyltransferases (Nat)"/>
    <property type="match status" value="1"/>
</dbReference>
<dbReference type="InterPro" id="IPR000182">
    <property type="entry name" value="GNAT_dom"/>
</dbReference>
<protein>
    <submittedName>
        <fullName evidence="2">GNAT family protein</fullName>
    </submittedName>
</protein>
<name>A0ABT4LL68_9PROT</name>
<dbReference type="Pfam" id="PF13302">
    <property type="entry name" value="Acetyltransf_3"/>
    <property type="match status" value="1"/>
</dbReference>
<dbReference type="RefSeq" id="WP_269423976.1">
    <property type="nucleotide sequence ID" value="NZ_JAPWGY010000004.1"/>
</dbReference>
<dbReference type="PROSITE" id="PS51186">
    <property type="entry name" value="GNAT"/>
    <property type="match status" value="1"/>
</dbReference>
<reference evidence="2" key="1">
    <citation type="submission" date="2022-12" db="EMBL/GenBank/DDBJ databases">
        <title>Bacterial isolates from different developmental stages of Nematostella vectensis.</title>
        <authorList>
            <person name="Fraune S."/>
        </authorList>
    </citation>
    <scope>NUCLEOTIDE SEQUENCE</scope>
    <source>
        <strain evidence="2">G21630-S1</strain>
    </source>
</reference>
<proteinExistence type="predicted"/>
<evidence type="ECO:0000313" key="3">
    <source>
        <dbReference type="Proteomes" id="UP001069802"/>
    </source>
</evidence>
<dbReference type="EMBL" id="JAPWGY010000004">
    <property type="protein sequence ID" value="MCZ4281822.1"/>
    <property type="molecule type" value="Genomic_DNA"/>
</dbReference>
<accession>A0ABT4LL68</accession>
<dbReference type="Proteomes" id="UP001069802">
    <property type="component" value="Unassembled WGS sequence"/>
</dbReference>
<organism evidence="2 3">
    <name type="scientific">Kiloniella laminariae</name>
    <dbReference type="NCBI Taxonomy" id="454162"/>
    <lineage>
        <taxon>Bacteria</taxon>
        <taxon>Pseudomonadati</taxon>
        <taxon>Pseudomonadota</taxon>
        <taxon>Alphaproteobacteria</taxon>
        <taxon>Rhodospirillales</taxon>
        <taxon>Kiloniellaceae</taxon>
        <taxon>Kiloniella</taxon>
    </lineage>
</organism>
<dbReference type="InterPro" id="IPR051908">
    <property type="entry name" value="Ribosomal_N-acetyltransferase"/>
</dbReference>
<evidence type="ECO:0000259" key="1">
    <source>
        <dbReference type="PROSITE" id="PS51186"/>
    </source>
</evidence>